<gene>
    <name evidence="1" type="ORF">VKT23_014715</name>
</gene>
<evidence type="ECO:0000313" key="2">
    <source>
        <dbReference type="Proteomes" id="UP001498398"/>
    </source>
</evidence>
<dbReference type="EMBL" id="JBANRG010000046">
    <property type="protein sequence ID" value="KAK7445720.1"/>
    <property type="molecule type" value="Genomic_DNA"/>
</dbReference>
<evidence type="ECO:0000313" key="1">
    <source>
        <dbReference type="EMBL" id="KAK7445720.1"/>
    </source>
</evidence>
<reference evidence="1 2" key="1">
    <citation type="submission" date="2024-01" db="EMBL/GenBank/DDBJ databases">
        <title>A draft genome for the cacao thread blight pathogen Marasmiellus scandens.</title>
        <authorList>
            <person name="Baruah I.K."/>
            <person name="Leung J."/>
            <person name="Bukari Y."/>
            <person name="Amoako-Attah I."/>
            <person name="Meinhardt L.W."/>
            <person name="Bailey B.A."/>
            <person name="Cohen S.P."/>
        </authorList>
    </citation>
    <scope>NUCLEOTIDE SEQUENCE [LARGE SCALE GENOMIC DNA]</scope>
    <source>
        <strain evidence="1 2">GH-19</strain>
    </source>
</reference>
<accession>A0ABR1IZN1</accession>
<organism evidence="1 2">
    <name type="scientific">Marasmiellus scandens</name>
    <dbReference type="NCBI Taxonomy" id="2682957"/>
    <lineage>
        <taxon>Eukaryota</taxon>
        <taxon>Fungi</taxon>
        <taxon>Dikarya</taxon>
        <taxon>Basidiomycota</taxon>
        <taxon>Agaricomycotina</taxon>
        <taxon>Agaricomycetes</taxon>
        <taxon>Agaricomycetidae</taxon>
        <taxon>Agaricales</taxon>
        <taxon>Marasmiineae</taxon>
        <taxon>Omphalotaceae</taxon>
        <taxon>Marasmiellus</taxon>
    </lineage>
</organism>
<name>A0ABR1IZN1_9AGAR</name>
<sequence>MPSKIEGSVAKGLPTLLAPDSFLLSGRSFSAVHPPSRRYFLYEEPKSDTNKPRDKEESEVWWWDTKMERKYPYLSCVGGNCAPLRLKHVRGSRPTAGKLSLLAMIVNLHSKLQFWVSYYGLGSSQSTEAKKVRKVKSRPVPKGWDLKSLEELAEDVDTLMDLIFHT</sequence>
<dbReference type="Proteomes" id="UP001498398">
    <property type="component" value="Unassembled WGS sequence"/>
</dbReference>
<comment type="caution">
    <text evidence="1">The sequence shown here is derived from an EMBL/GenBank/DDBJ whole genome shotgun (WGS) entry which is preliminary data.</text>
</comment>
<proteinExistence type="predicted"/>
<protein>
    <submittedName>
        <fullName evidence="1">Uncharacterized protein</fullName>
    </submittedName>
</protein>
<keyword evidence="2" id="KW-1185">Reference proteome</keyword>